<evidence type="ECO:0000313" key="1">
    <source>
        <dbReference type="EMBL" id="JAH23930.1"/>
    </source>
</evidence>
<dbReference type="EMBL" id="GBXM01084647">
    <property type="protein sequence ID" value="JAH23930.1"/>
    <property type="molecule type" value="Transcribed_RNA"/>
</dbReference>
<accession>A0A0E9R637</accession>
<dbReference type="AlphaFoldDB" id="A0A0E9R637"/>
<protein>
    <submittedName>
        <fullName evidence="1">Uncharacterized protein</fullName>
    </submittedName>
</protein>
<reference evidence="1" key="1">
    <citation type="submission" date="2014-11" db="EMBL/GenBank/DDBJ databases">
        <authorList>
            <person name="Amaro Gonzalez C."/>
        </authorList>
    </citation>
    <scope>NUCLEOTIDE SEQUENCE</scope>
</reference>
<name>A0A0E9R637_ANGAN</name>
<reference evidence="1" key="2">
    <citation type="journal article" date="2015" name="Fish Shellfish Immunol.">
        <title>Early steps in the European eel (Anguilla anguilla)-Vibrio vulnificus interaction in the gills: Role of the RtxA13 toxin.</title>
        <authorList>
            <person name="Callol A."/>
            <person name="Pajuelo D."/>
            <person name="Ebbesson L."/>
            <person name="Teles M."/>
            <person name="MacKenzie S."/>
            <person name="Amaro C."/>
        </authorList>
    </citation>
    <scope>NUCLEOTIDE SEQUENCE</scope>
</reference>
<sequence length="50" mass="5478">MQNQRVQMATQVMIINRCEAIGSVHGNIPCSQTPHLAVHPAPPHSESEEC</sequence>
<proteinExistence type="predicted"/>
<organism evidence="1">
    <name type="scientific">Anguilla anguilla</name>
    <name type="common">European freshwater eel</name>
    <name type="synonym">Muraena anguilla</name>
    <dbReference type="NCBI Taxonomy" id="7936"/>
    <lineage>
        <taxon>Eukaryota</taxon>
        <taxon>Metazoa</taxon>
        <taxon>Chordata</taxon>
        <taxon>Craniata</taxon>
        <taxon>Vertebrata</taxon>
        <taxon>Euteleostomi</taxon>
        <taxon>Actinopterygii</taxon>
        <taxon>Neopterygii</taxon>
        <taxon>Teleostei</taxon>
        <taxon>Anguilliformes</taxon>
        <taxon>Anguillidae</taxon>
        <taxon>Anguilla</taxon>
    </lineage>
</organism>